<dbReference type="InterPro" id="IPR015943">
    <property type="entry name" value="WD40/YVTN_repeat-like_dom_sf"/>
</dbReference>
<protein>
    <recommendedName>
        <fullName evidence="7">DEX1 C-terminal domain-containing protein</fullName>
    </recommendedName>
</protein>
<dbReference type="InterPro" id="IPR045232">
    <property type="entry name" value="FAM234"/>
</dbReference>
<comment type="subcellular location">
    <subcellularLocation>
        <location evidence="1">Membrane</location>
        <topology evidence="1">Single-pass membrane protein</topology>
    </subcellularLocation>
</comment>
<keyword evidence="3 5" id="KW-1133">Transmembrane helix</keyword>
<dbReference type="Gene3D" id="2.130.10.10">
    <property type="entry name" value="YVTN repeat-like/Quinoprotein amine dehydrogenase"/>
    <property type="match status" value="1"/>
</dbReference>
<dbReference type="PANTHER" id="PTHR21419:SF23">
    <property type="entry name" value="PROTEIN DEFECTIVE IN EXINE FORMATION 1"/>
    <property type="match status" value="1"/>
</dbReference>
<sequence>MIYNAFVHVFCICLFTVRTEDDVHLASKAKADQIERLRCGYNLMKLWTAEVAHSPFAATPLITDVNANGMLDIIAAPLSETQTVLEAETGTTLKNTKWPTQMLDSSIFASPLQYDIDGDGMLDIMFSTSSGELLFYTGNGTAVQGKFMQVPPVYVKQDWYTQVVAVSAENMQQYISSTRRAGYIPVDAHIMATPVIADLNNDDRMQELVIPVSYFFDEEDYRLPENFDHINNIGEGDLGKYVVSGVTVIDLSDLSVQHSIYLDLTMKTSGFPGYVLFSPTVIDMDRNGSHLEIVIGTSAGGIHVINLENGVRDRSGFPYSMGTIHGQVTVADITKDGTLELIAIDTSGNVVCVNQDGTLFWEAKISGENSPGSRLIDIDGDGYVEVLIPTNEGDVYAISGVTGKVLDGWPIHVGHPILSNVIATRVSRTRQTLDLVFLANDGALHVISTDQSCRTHFPIGETSLVQILSHDLVAQSEGMELLIATSDGTLICMGSGEETNEKMLSDNMFSKTHALSLPAETRSANDFLFAELKLGIYIKDESRNQKEVTGGQFYIHFTLFDPAFKRTDVKVSAYTVRIYFGSMMLHKAVYSNPGPYTVFVSSYPRPSHGHITLVLTNKNGQIAQDMFPIRFNQIILEDLQWLLMAPFVAMVIILLVNHGFPAKDLIPITLQSKDR</sequence>
<evidence type="ECO:0000256" key="6">
    <source>
        <dbReference type="SAM" id="SignalP"/>
    </source>
</evidence>
<reference evidence="8" key="1">
    <citation type="journal article" date="2019" name="bioRxiv">
        <title>The Genome of the Zebra Mussel, Dreissena polymorpha: A Resource for Invasive Species Research.</title>
        <authorList>
            <person name="McCartney M.A."/>
            <person name="Auch B."/>
            <person name="Kono T."/>
            <person name="Mallez S."/>
            <person name="Zhang Y."/>
            <person name="Obille A."/>
            <person name="Becker A."/>
            <person name="Abrahante J.E."/>
            <person name="Garbe J."/>
            <person name="Badalamenti J.P."/>
            <person name="Herman A."/>
            <person name="Mangelson H."/>
            <person name="Liachko I."/>
            <person name="Sullivan S."/>
            <person name="Sone E.D."/>
            <person name="Koren S."/>
            <person name="Silverstein K.A.T."/>
            <person name="Beckman K.B."/>
            <person name="Gohl D.M."/>
        </authorList>
    </citation>
    <scope>NUCLEOTIDE SEQUENCE</scope>
    <source>
        <strain evidence="8">Duluth1</strain>
        <tissue evidence="8">Whole animal</tissue>
    </source>
</reference>
<keyword evidence="4 5" id="KW-0472">Membrane</keyword>
<dbReference type="Proteomes" id="UP000828390">
    <property type="component" value="Unassembled WGS sequence"/>
</dbReference>
<keyword evidence="9" id="KW-1185">Reference proteome</keyword>
<dbReference type="InterPro" id="IPR028994">
    <property type="entry name" value="Integrin_alpha_N"/>
</dbReference>
<proteinExistence type="predicted"/>
<organism evidence="8 9">
    <name type="scientific">Dreissena polymorpha</name>
    <name type="common">Zebra mussel</name>
    <name type="synonym">Mytilus polymorpha</name>
    <dbReference type="NCBI Taxonomy" id="45954"/>
    <lineage>
        <taxon>Eukaryota</taxon>
        <taxon>Metazoa</taxon>
        <taxon>Spiralia</taxon>
        <taxon>Lophotrochozoa</taxon>
        <taxon>Mollusca</taxon>
        <taxon>Bivalvia</taxon>
        <taxon>Autobranchia</taxon>
        <taxon>Heteroconchia</taxon>
        <taxon>Euheterodonta</taxon>
        <taxon>Imparidentia</taxon>
        <taxon>Neoheterodontei</taxon>
        <taxon>Myida</taxon>
        <taxon>Dreissenoidea</taxon>
        <taxon>Dreissenidae</taxon>
        <taxon>Dreissena</taxon>
    </lineage>
</organism>
<evidence type="ECO:0000259" key="7">
    <source>
        <dbReference type="Pfam" id="PF23722"/>
    </source>
</evidence>
<dbReference type="AlphaFoldDB" id="A0A9D4RQK9"/>
<feature type="domain" description="DEX1 C-terminal" evidence="7">
    <location>
        <begin position="535"/>
        <end position="632"/>
    </location>
</feature>
<evidence type="ECO:0000256" key="3">
    <source>
        <dbReference type="ARBA" id="ARBA00022989"/>
    </source>
</evidence>
<feature type="signal peptide" evidence="6">
    <location>
        <begin position="1"/>
        <end position="19"/>
    </location>
</feature>
<dbReference type="SUPFAM" id="SSF69318">
    <property type="entry name" value="Integrin alpha N-terminal domain"/>
    <property type="match status" value="1"/>
</dbReference>
<gene>
    <name evidence="8" type="ORF">DPMN_038332</name>
</gene>
<dbReference type="OrthoDB" id="200924at2759"/>
<feature type="chain" id="PRO_5038679758" description="DEX1 C-terminal domain-containing protein" evidence="6">
    <location>
        <begin position="20"/>
        <end position="675"/>
    </location>
</feature>
<dbReference type="Pfam" id="PF23722">
    <property type="entry name" value="Beta-sand_DEX1"/>
    <property type="match status" value="1"/>
</dbReference>
<evidence type="ECO:0000313" key="9">
    <source>
        <dbReference type="Proteomes" id="UP000828390"/>
    </source>
</evidence>
<evidence type="ECO:0000256" key="2">
    <source>
        <dbReference type="ARBA" id="ARBA00022692"/>
    </source>
</evidence>
<evidence type="ECO:0000313" key="8">
    <source>
        <dbReference type="EMBL" id="KAH3875070.1"/>
    </source>
</evidence>
<name>A0A9D4RQK9_DREPO</name>
<reference evidence="8" key="2">
    <citation type="submission" date="2020-11" db="EMBL/GenBank/DDBJ databases">
        <authorList>
            <person name="McCartney M.A."/>
            <person name="Auch B."/>
            <person name="Kono T."/>
            <person name="Mallez S."/>
            <person name="Becker A."/>
            <person name="Gohl D.M."/>
            <person name="Silverstein K.A.T."/>
            <person name="Koren S."/>
            <person name="Bechman K.B."/>
            <person name="Herman A."/>
            <person name="Abrahante J.E."/>
            <person name="Garbe J."/>
        </authorList>
    </citation>
    <scope>NUCLEOTIDE SEQUENCE</scope>
    <source>
        <strain evidence="8">Duluth1</strain>
        <tissue evidence="8">Whole animal</tissue>
    </source>
</reference>
<evidence type="ECO:0000256" key="4">
    <source>
        <dbReference type="ARBA" id="ARBA00023136"/>
    </source>
</evidence>
<dbReference type="PANTHER" id="PTHR21419">
    <property type="match status" value="1"/>
</dbReference>
<evidence type="ECO:0000256" key="5">
    <source>
        <dbReference type="SAM" id="Phobius"/>
    </source>
</evidence>
<keyword evidence="2 5" id="KW-0812">Transmembrane</keyword>
<dbReference type="EMBL" id="JAIWYP010000002">
    <property type="protein sequence ID" value="KAH3875070.1"/>
    <property type="molecule type" value="Genomic_DNA"/>
</dbReference>
<feature type="transmembrane region" description="Helical" evidence="5">
    <location>
        <begin position="639"/>
        <end position="656"/>
    </location>
</feature>
<evidence type="ECO:0000256" key="1">
    <source>
        <dbReference type="ARBA" id="ARBA00004167"/>
    </source>
</evidence>
<comment type="caution">
    <text evidence="8">The sequence shown here is derived from an EMBL/GenBank/DDBJ whole genome shotgun (WGS) entry which is preliminary data.</text>
</comment>
<accession>A0A9D4RQK9</accession>
<dbReference type="InterPro" id="IPR056376">
    <property type="entry name" value="DEX1_C"/>
</dbReference>
<dbReference type="GO" id="GO:0016020">
    <property type="term" value="C:membrane"/>
    <property type="evidence" value="ECO:0007669"/>
    <property type="project" value="UniProtKB-SubCell"/>
</dbReference>
<keyword evidence="6" id="KW-0732">Signal</keyword>